<evidence type="ECO:0000256" key="10">
    <source>
        <dbReference type="ARBA" id="ARBA00023136"/>
    </source>
</evidence>
<keyword evidence="13" id="KW-1185">Reference proteome</keyword>
<evidence type="ECO:0000256" key="2">
    <source>
        <dbReference type="ARBA" id="ARBA00010794"/>
    </source>
</evidence>
<dbReference type="PANTHER" id="PTHR32523">
    <property type="entry name" value="PHYTOL KINASE 1, CHLOROPLASTIC"/>
    <property type="match status" value="1"/>
</dbReference>
<keyword evidence="7" id="KW-0418">Kinase</keyword>
<evidence type="ECO:0000256" key="8">
    <source>
        <dbReference type="ARBA" id="ARBA00022946"/>
    </source>
</evidence>
<keyword evidence="10 11" id="KW-0472">Membrane</keyword>
<accession>A0AAV9C5F3</accession>
<evidence type="ECO:0000313" key="12">
    <source>
        <dbReference type="EMBL" id="KAK1283962.1"/>
    </source>
</evidence>
<name>A0AAV9C5F3_ACOCL</name>
<sequence>MSQVVNDMISAAFTVGVILSVLRFWEEMAKRGVFDPMVNRKLVHVSSGLVFILCWPLFSSERQAPYLAALGVGLHVITMFLIGLGLWKNESMVKSMSRYGDYRELLKGPFYYACTLTLSTIVFWRTSPISVAITCNLCAGDGFADIFGRRFGRLKLPHNPNKSFAGSMAMACAGFIASLWYMFYFSMFGYIVASWRLVLGFLVASVVSAVVESLPISTDLDDNLTVPLASFLVGSLVF</sequence>
<dbReference type="GO" id="GO:0016301">
    <property type="term" value="F:kinase activity"/>
    <property type="evidence" value="ECO:0007669"/>
    <property type="project" value="UniProtKB-KW"/>
</dbReference>
<keyword evidence="3" id="KW-0150">Chloroplast</keyword>
<dbReference type="Proteomes" id="UP001180020">
    <property type="component" value="Unassembled WGS sequence"/>
</dbReference>
<gene>
    <name evidence="12" type="ORF">QJS10_CPB21g01345</name>
</gene>
<feature type="transmembrane region" description="Helical" evidence="11">
    <location>
        <begin position="64"/>
        <end position="87"/>
    </location>
</feature>
<evidence type="ECO:0000256" key="3">
    <source>
        <dbReference type="ARBA" id="ARBA00022528"/>
    </source>
</evidence>
<comment type="caution">
    <text evidence="12">The sequence shown here is derived from an EMBL/GenBank/DDBJ whole genome shotgun (WGS) entry which is preliminary data.</text>
</comment>
<evidence type="ECO:0000313" key="13">
    <source>
        <dbReference type="Proteomes" id="UP001180020"/>
    </source>
</evidence>
<evidence type="ECO:0000256" key="11">
    <source>
        <dbReference type="SAM" id="Phobius"/>
    </source>
</evidence>
<reference evidence="12" key="1">
    <citation type="journal article" date="2023" name="Nat. Commun.">
        <title>Diploid and tetraploid genomes of Acorus and the evolution of monocots.</title>
        <authorList>
            <person name="Ma L."/>
            <person name="Liu K.W."/>
            <person name="Li Z."/>
            <person name="Hsiao Y.Y."/>
            <person name="Qi Y."/>
            <person name="Fu T."/>
            <person name="Tang G.D."/>
            <person name="Zhang D."/>
            <person name="Sun W.H."/>
            <person name="Liu D.K."/>
            <person name="Li Y."/>
            <person name="Chen G.Z."/>
            <person name="Liu X.D."/>
            <person name="Liao X.Y."/>
            <person name="Jiang Y.T."/>
            <person name="Yu X."/>
            <person name="Hao Y."/>
            <person name="Huang J."/>
            <person name="Zhao X.W."/>
            <person name="Ke S."/>
            <person name="Chen Y.Y."/>
            <person name="Wu W.L."/>
            <person name="Hsu J.L."/>
            <person name="Lin Y.F."/>
            <person name="Huang M.D."/>
            <person name="Li C.Y."/>
            <person name="Huang L."/>
            <person name="Wang Z.W."/>
            <person name="Zhao X."/>
            <person name="Zhong W.Y."/>
            <person name="Peng D.H."/>
            <person name="Ahmad S."/>
            <person name="Lan S."/>
            <person name="Zhang J.S."/>
            <person name="Tsai W.C."/>
            <person name="Van de Peer Y."/>
            <person name="Liu Z.J."/>
        </authorList>
    </citation>
    <scope>NUCLEOTIDE SEQUENCE</scope>
    <source>
        <strain evidence="12">CP</strain>
    </source>
</reference>
<evidence type="ECO:0000256" key="5">
    <source>
        <dbReference type="ARBA" id="ARBA00022679"/>
    </source>
</evidence>
<feature type="transmembrane region" description="Helical" evidence="11">
    <location>
        <begin position="37"/>
        <end position="58"/>
    </location>
</feature>
<evidence type="ECO:0000256" key="4">
    <source>
        <dbReference type="ARBA" id="ARBA00022640"/>
    </source>
</evidence>
<evidence type="ECO:0000256" key="9">
    <source>
        <dbReference type="ARBA" id="ARBA00022989"/>
    </source>
</evidence>
<feature type="transmembrane region" description="Helical" evidence="11">
    <location>
        <begin position="164"/>
        <end position="185"/>
    </location>
</feature>
<comment type="similarity">
    <text evidence="2">Belongs to the polyprenol kinase family.</text>
</comment>
<keyword evidence="8" id="KW-0809">Transit peptide</keyword>
<reference evidence="12" key="2">
    <citation type="submission" date="2023-06" db="EMBL/GenBank/DDBJ databases">
        <authorList>
            <person name="Ma L."/>
            <person name="Liu K.-W."/>
            <person name="Li Z."/>
            <person name="Hsiao Y.-Y."/>
            <person name="Qi Y."/>
            <person name="Fu T."/>
            <person name="Tang G."/>
            <person name="Zhang D."/>
            <person name="Sun W.-H."/>
            <person name="Liu D.-K."/>
            <person name="Li Y."/>
            <person name="Chen G.-Z."/>
            <person name="Liu X.-D."/>
            <person name="Liao X.-Y."/>
            <person name="Jiang Y.-T."/>
            <person name="Yu X."/>
            <person name="Hao Y."/>
            <person name="Huang J."/>
            <person name="Zhao X.-W."/>
            <person name="Ke S."/>
            <person name="Chen Y.-Y."/>
            <person name="Wu W.-L."/>
            <person name="Hsu J.-L."/>
            <person name="Lin Y.-F."/>
            <person name="Huang M.-D."/>
            <person name="Li C.-Y."/>
            <person name="Huang L."/>
            <person name="Wang Z.-W."/>
            <person name="Zhao X."/>
            <person name="Zhong W.-Y."/>
            <person name="Peng D.-H."/>
            <person name="Ahmad S."/>
            <person name="Lan S."/>
            <person name="Zhang J.-S."/>
            <person name="Tsai W.-C."/>
            <person name="Van De Peer Y."/>
            <person name="Liu Z.-J."/>
        </authorList>
    </citation>
    <scope>NUCLEOTIDE SEQUENCE</scope>
    <source>
        <strain evidence="12">CP</strain>
        <tissue evidence="12">Leaves</tissue>
    </source>
</reference>
<comment type="subcellular location">
    <subcellularLocation>
        <location evidence="1">Plastid</location>
        <location evidence="1">Chloroplast membrane</location>
        <topology evidence="1">Multi-pass membrane protein</topology>
    </subcellularLocation>
</comment>
<protein>
    <submittedName>
        <fullName evidence="12">Uncharacterized protein</fullName>
    </submittedName>
</protein>
<dbReference type="PANTHER" id="PTHR32523:SF7">
    <property type="entry name" value="FARNESOL KINASE, CHLOROPLASTIC"/>
    <property type="match status" value="1"/>
</dbReference>
<keyword evidence="6 11" id="KW-0812">Transmembrane</keyword>
<evidence type="ECO:0000256" key="7">
    <source>
        <dbReference type="ARBA" id="ARBA00022777"/>
    </source>
</evidence>
<keyword evidence="4" id="KW-0934">Plastid</keyword>
<evidence type="ECO:0000256" key="1">
    <source>
        <dbReference type="ARBA" id="ARBA00004508"/>
    </source>
</evidence>
<keyword evidence="5" id="KW-0808">Transferase</keyword>
<dbReference type="GO" id="GO:0031969">
    <property type="term" value="C:chloroplast membrane"/>
    <property type="evidence" value="ECO:0007669"/>
    <property type="project" value="UniProtKB-SubCell"/>
</dbReference>
<proteinExistence type="inferred from homology"/>
<organism evidence="12 13">
    <name type="scientific">Acorus calamus</name>
    <name type="common">Sweet flag</name>
    <dbReference type="NCBI Taxonomy" id="4465"/>
    <lineage>
        <taxon>Eukaryota</taxon>
        <taxon>Viridiplantae</taxon>
        <taxon>Streptophyta</taxon>
        <taxon>Embryophyta</taxon>
        <taxon>Tracheophyta</taxon>
        <taxon>Spermatophyta</taxon>
        <taxon>Magnoliopsida</taxon>
        <taxon>Liliopsida</taxon>
        <taxon>Acoraceae</taxon>
        <taxon>Acorus</taxon>
    </lineage>
</organism>
<dbReference type="AlphaFoldDB" id="A0AAV9C5F3"/>
<keyword evidence="9 11" id="KW-1133">Transmembrane helix</keyword>
<evidence type="ECO:0000256" key="6">
    <source>
        <dbReference type="ARBA" id="ARBA00022692"/>
    </source>
</evidence>
<dbReference type="InterPro" id="IPR039606">
    <property type="entry name" value="Phytol/farnesol_kinase"/>
</dbReference>
<feature type="transmembrane region" description="Helical" evidence="11">
    <location>
        <begin position="197"/>
        <end position="216"/>
    </location>
</feature>
<dbReference type="EMBL" id="JAUJYO010000021">
    <property type="protein sequence ID" value="KAK1283962.1"/>
    <property type="molecule type" value="Genomic_DNA"/>
</dbReference>
<feature type="transmembrane region" description="Helical" evidence="11">
    <location>
        <begin position="6"/>
        <end position="25"/>
    </location>
</feature>